<evidence type="ECO:0000256" key="13">
    <source>
        <dbReference type="ARBA" id="ARBA00023034"/>
    </source>
</evidence>
<evidence type="ECO:0000313" key="20">
    <source>
        <dbReference type="Proteomes" id="UP000504617"/>
    </source>
</evidence>
<feature type="compositionally biased region" description="Low complexity" evidence="18">
    <location>
        <begin position="1065"/>
        <end position="1074"/>
    </location>
</feature>
<dbReference type="FunFam" id="1.25.10.10:FF:000005">
    <property type="entry name" value="CLIP-associating protein 1 isoform 2"/>
    <property type="match status" value="1"/>
</dbReference>
<comment type="similarity">
    <text evidence="5">Belongs to the CLASP family.</text>
</comment>
<feature type="compositionally biased region" description="Basic and acidic residues" evidence="18">
    <location>
        <begin position="1120"/>
        <end position="1140"/>
    </location>
</feature>
<name>A0A6I9XI64_9SAUR</name>
<dbReference type="SMART" id="SM01349">
    <property type="entry name" value="TOG"/>
    <property type="match status" value="4"/>
</dbReference>
<dbReference type="Proteomes" id="UP000504617">
    <property type="component" value="Unplaced"/>
</dbReference>
<evidence type="ECO:0000256" key="17">
    <source>
        <dbReference type="PROSITE-ProRule" id="PRU00103"/>
    </source>
</evidence>
<keyword evidence="12" id="KW-0995">Kinetochore</keyword>
<keyword evidence="20" id="KW-1185">Reference proteome</keyword>
<dbReference type="GO" id="GO:0040001">
    <property type="term" value="P:establishment of mitotic spindle localization"/>
    <property type="evidence" value="ECO:0007669"/>
    <property type="project" value="TreeGrafter"/>
</dbReference>
<evidence type="ECO:0000256" key="9">
    <source>
        <dbReference type="ARBA" id="ARBA00022701"/>
    </source>
</evidence>
<feature type="region of interest" description="Disordered" evidence="18">
    <location>
        <begin position="234"/>
        <end position="271"/>
    </location>
</feature>
<dbReference type="RefSeq" id="XP_013913751.1">
    <property type="nucleotide sequence ID" value="XM_014058276.1"/>
</dbReference>
<keyword evidence="16" id="KW-0137">Centromere</keyword>
<dbReference type="InterPro" id="IPR034085">
    <property type="entry name" value="TOG"/>
</dbReference>
<evidence type="ECO:0000313" key="21">
    <source>
        <dbReference type="RefSeq" id="XP_013913751.1"/>
    </source>
</evidence>
<feature type="compositionally biased region" description="Low complexity" evidence="18">
    <location>
        <begin position="606"/>
        <end position="628"/>
    </location>
</feature>
<keyword evidence="8" id="KW-0132">Cell division</keyword>
<dbReference type="InterPro" id="IPR048491">
    <property type="entry name" value="XMAP215_CLASP_TOG"/>
</dbReference>
<dbReference type="PROSITE" id="PS50077">
    <property type="entry name" value="HEAT_REPEAT"/>
    <property type="match status" value="1"/>
</dbReference>
<feature type="domain" description="TOG" evidence="19">
    <location>
        <begin position="319"/>
        <end position="551"/>
    </location>
</feature>
<protein>
    <submittedName>
        <fullName evidence="21">CLIP-associating protein 1 isoform X20</fullName>
    </submittedName>
</protein>
<evidence type="ECO:0000256" key="8">
    <source>
        <dbReference type="ARBA" id="ARBA00022618"/>
    </source>
</evidence>
<feature type="compositionally biased region" description="Low complexity" evidence="18">
    <location>
        <begin position="548"/>
        <end position="567"/>
    </location>
</feature>
<evidence type="ECO:0000256" key="14">
    <source>
        <dbReference type="ARBA" id="ARBA00023212"/>
    </source>
</evidence>
<dbReference type="Pfam" id="PF21041">
    <property type="entry name" value="XMAP215_CLASP_TOG"/>
    <property type="match status" value="1"/>
</dbReference>
<dbReference type="Gene3D" id="1.25.10.10">
    <property type="entry name" value="Leucine-rich Repeat Variant"/>
    <property type="match status" value="4"/>
</dbReference>
<dbReference type="GO" id="GO:0045180">
    <property type="term" value="C:basal cortex"/>
    <property type="evidence" value="ECO:0007669"/>
    <property type="project" value="TreeGrafter"/>
</dbReference>
<keyword evidence="10" id="KW-0677">Repeat</keyword>
<dbReference type="GO" id="GO:0043515">
    <property type="term" value="F:kinetochore binding"/>
    <property type="evidence" value="ECO:0007669"/>
    <property type="project" value="TreeGrafter"/>
</dbReference>
<feature type="compositionally biased region" description="Polar residues" evidence="18">
    <location>
        <begin position="1164"/>
        <end position="1173"/>
    </location>
</feature>
<evidence type="ECO:0000256" key="12">
    <source>
        <dbReference type="ARBA" id="ARBA00022838"/>
    </source>
</evidence>
<feature type="domain" description="TOG" evidence="19">
    <location>
        <begin position="1210"/>
        <end position="1448"/>
    </location>
</feature>
<dbReference type="CTD" id="23332"/>
<evidence type="ECO:0000256" key="11">
    <source>
        <dbReference type="ARBA" id="ARBA00022776"/>
    </source>
</evidence>
<dbReference type="GO" id="GO:0005794">
    <property type="term" value="C:Golgi apparatus"/>
    <property type="evidence" value="ECO:0007669"/>
    <property type="project" value="UniProtKB-SubCell"/>
</dbReference>
<feature type="domain" description="TOG" evidence="19">
    <location>
        <begin position="808"/>
        <end position="1046"/>
    </location>
</feature>
<dbReference type="Pfam" id="PF23271">
    <property type="entry name" value="HEAT_GCN1"/>
    <property type="match status" value="1"/>
</dbReference>
<feature type="region of interest" description="Disordered" evidence="18">
    <location>
        <begin position="1039"/>
        <end position="1089"/>
    </location>
</feature>
<evidence type="ECO:0000256" key="10">
    <source>
        <dbReference type="ARBA" id="ARBA00022737"/>
    </source>
</evidence>
<feature type="compositionally biased region" description="Polar residues" evidence="18">
    <location>
        <begin position="569"/>
        <end position="597"/>
    </location>
</feature>
<keyword evidence="6" id="KW-0158">Chromosome</keyword>
<keyword evidence="13" id="KW-0333">Golgi apparatus</keyword>
<dbReference type="GO" id="GO:0008017">
    <property type="term" value="F:microtubule binding"/>
    <property type="evidence" value="ECO:0007669"/>
    <property type="project" value="TreeGrafter"/>
</dbReference>
<dbReference type="FunFam" id="1.25.10.10:FF:000006">
    <property type="entry name" value="CLIP-associating protein 1 isoform 2"/>
    <property type="match status" value="1"/>
</dbReference>
<evidence type="ECO:0000256" key="18">
    <source>
        <dbReference type="SAM" id="MobiDB-lite"/>
    </source>
</evidence>
<dbReference type="GO" id="GO:0072686">
    <property type="term" value="C:mitotic spindle"/>
    <property type="evidence" value="ECO:0007669"/>
    <property type="project" value="TreeGrafter"/>
</dbReference>
<keyword evidence="7" id="KW-0963">Cytoplasm</keyword>
<dbReference type="GO" id="GO:0090307">
    <property type="term" value="P:mitotic spindle assembly"/>
    <property type="evidence" value="ECO:0007669"/>
    <property type="project" value="TreeGrafter"/>
</dbReference>
<evidence type="ECO:0000256" key="2">
    <source>
        <dbReference type="ARBA" id="ARBA00004300"/>
    </source>
</evidence>
<feature type="repeat" description="HEAT" evidence="17">
    <location>
        <begin position="168"/>
        <end position="206"/>
    </location>
</feature>
<dbReference type="FunFam" id="1.25.10.10:FF:000001">
    <property type="entry name" value="CLIP-associating protein 1 isoform 2"/>
    <property type="match status" value="1"/>
</dbReference>
<evidence type="ECO:0000256" key="4">
    <source>
        <dbReference type="ARBA" id="ARBA00004629"/>
    </source>
</evidence>
<evidence type="ECO:0000256" key="5">
    <source>
        <dbReference type="ARBA" id="ARBA00009549"/>
    </source>
</evidence>
<dbReference type="FunFam" id="1.25.10.10:FF:000031">
    <property type="entry name" value="CLIP-associating protein 1 isoform 2"/>
    <property type="match status" value="1"/>
</dbReference>
<keyword evidence="9" id="KW-0493">Microtubule</keyword>
<dbReference type="GeneID" id="106542504"/>
<evidence type="ECO:0000256" key="15">
    <source>
        <dbReference type="ARBA" id="ARBA00023306"/>
    </source>
</evidence>
<dbReference type="PANTHER" id="PTHR21567:SF28">
    <property type="entry name" value="CLIP-ASSOCIATING PROTEIN 1"/>
    <property type="match status" value="1"/>
</dbReference>
<dbReference type="OrthoDB" id="46159at2759"/>
<dbReference type="GO" id="GO:0030010">
    <property type="term" value="P:establishment of cell polarity"/>
    <property type="evidence" value="ECO:0007669"/>
    <property type="project" value="UniProtKB-ARBA"/>
</dbReference>
<evidence type="ECO:0000256" key="7">
    <source>
        <dbReference type="ARBA" id="ARBA00022490"/>
    </source>
</evidence>
<dbReference type="GO" id="GO:0005881">
    <property type="term" value="C:cytoplasmic microtubule"/>
    <property type="evidence" value="ECO:0007669"/>
    <property type="project" value="TreeGrafter"/>
</dbReference>
<gene>
    <name evidence="21" type="primary">CLASP1</name>
</gene>
<evidence type="ECO:0000256" key="16">
    <source>
        <dbReference type="ARBA" id="ARBA00023328"/>
    </source>
</evidence>
<dbReference type="InterPro" id="IPR057546">
    <property type="entry name" value="HEAT_GCN1"/>
</dbReference>
<dbReference type="GO" id="GO:0005876">
    <property type="term" value="C:spindle microtubule"/>
    <property type="evidence" value="ECO:0007669"/>
    <property type="project" value="TreeGrafter"/>
</dbReference>
<dbReference type="InterPro" id="IPR024395">
    <property type="entry name" value="CLASP_N_dom"/>
</dbReference>
<dbReference type="GO" id="GO:0007026">
    <property type="term" value="P:negative regulation of microtubule depolymerization"/>
    <property type="evidence" value="ECO:0007669"/>
    <property type="project" value="UniProtKB-ARBA"/>
</dbReference>
<dbReference type="SUPFAM" id="SSF48371">
    <property type="entry name" value="ARM repeat"/>
    <property type="match status" value="2"/>
</dbReference>
<dbReference type="Pfam" id="PF12348">
    <property type="entry name" value="CLASP_N"/>
    <property type="match status" value="1"/>
</dbReference>
<reference evidence="21" key="1">
    <citation type="submission" date="2025-08" db="UniProtKB">
        <authorList>
            <consortium name="RefSeq"/>
        </authorList>
    </citation>
    <scope>IDENTIFICATION</scope>
    <source>
        <tissue evidence="21">Skeletal muscle</tissue>
    </source>
</reference>
<evidence type="ECO:0000259" key="19">
    <source>
        <dbReference type="SMART" id="SM01349"/>
    </source>
</evidence>
<feature type="compositionally biased region" description="Polar residues" evidence="18">
    <location>
        <begin position="719"/>
        <end position="728"/>
    </location>
</feature>
<feature type="region of interest" description="Disordered" evidence="18">
    <location>
        <begin position="779"/>
        <end position="799"/>
    </location>
</feature>
<keyword evidence="11" id="KW-0498">Mitosis</keyword>
<feature type="compositionally biased region" description="Polar residues" evidence="18">
    <location>
        <begin position="1041"/>
        <end position="1056"/>
    </location>
</feature>
<feature type="region of interest" description="Disordered" evidence="18">
    <location>
        <begin position="543"/>
        <end position="729"/>
    </location>
</feature>
<keyword evidence="15" id="KW-0131">Cell cycle</keyword>
<dbReference type="InterPro" id="IPR016024">
    <property type="entry name" value="ARM-type_fold"/>
</dbReference>
<feature type="compositionally biased region" description="Low complexity" evidence="18">
    <location>
        <begin position="251"/>
        <end position="269"/>
    </location>
</feature>
<dbReference type="PANTHER" id="PTHR21567">
    <property type="entry name" value="CLASP"/>
    <property type="match status" value="1"/>
</dbReference>
<dbReference type="GO" id="GO:0051301">
    <property type="term" value="P:cell division"/>
    <property type="evidence" value="ECO:0007669"/>
    <property type="project" value="UniProtKB-KW"/>
</dbReference>
<feature type="compositionally biased region" description="Low complexity" evidence="18">
    <location>
        <begin position="668"/>
        <end position="687"/>
    </location>
</feature>
<accession>A0A6I9XI64</accession>
<feature type="compositionally biased region" description="Low complexity" evidence="18">
    <location>
        <begin position="645"/>
        <end position="656"/>
    </location>
</feature>
<evidence type="ECO:0000256" key="6">
    <source>
        <dbReference type="ARBA" id="ARBA00022454"/>
    </source>
</evidence>
<organism evidence="20 21">
    <name type="scientific">Thamnophis sirtalis</name>
    <dbReference type="NCBI Taxonomy" id="35019"/>
    <lineage>
        <taxon>Eukaryota</taxon>
        <taxon>Metazoa</taxon>
        <taxon>Chordata</taxon>
        <taxon>Craniata</taxon>
        <taxon>Vertebrata</taxon>
        <taxon>Euteleostomi</taxon>
        <taxon>Lepidosauria</taxon>
        <taxon>Squamata</taxon>
        <taxon>Bifurcata</taxon>
        <taxon>Unidentata</taxon>
        <taxon>Episquamata</taxon>
        <taxon>Toxicofera</taxon>
        <taxon>Serpentes</taxon>
        <taxon>Colubroidea</taxon>
        <taxon>Colubridae</taxon>
        <taxon>Natricinae</taxon>
        <taxon>Thamnophis</taxon>
    </lineage>
</organism>
<dbReference type="GO" id="GO:0005813">
    <property type="term" value="C:centrosome"/>
    <property type="evidence" value="ECO:0007669"/>
    <property type="project" value="UniProtKB-SubCell"/>
</dbReference>
<evidence type="ECO:0000256" key="1">
    <source>
        <dbReference type="ARBA" id="ARBA00004186"/>
    </source>
</evidence>
<keyword evidence="14" id="KW-0206">Cytoskeleton</keyword>
<dbReference type="InterPro" id="IPR011989">
    <property type="entry name" value="ARM-like"/>
</dbReference>
<feature type="region of interest" description="Disordered" evidence="18">
    <location>
        <begin position="1120"/>
        <end position="1184"/>
    </location>
</feature>
<proteinExistence type="inferred from homology"/>
<feature type="domain" description="TOG" evidence="19">
    <location>
        <begin position="1"/>
        <end position="232"/>
    </location>
</feature>
<dbReference type="InterPro" id="IPR021133">
    <property type="entry name" value="HEAT_type_2"/>
</dbReference>
<evidence type="ECO:0000256" key="3">
    <source>
        <dbReference type="ARBA" id="ARBA00004601"/>
    </source>
</evidence>
<sequence length="1459" mass="160964">MEPTMESCLMQVLQKDVGKRLQVGQELIDYFSDKQKSADLEHDQTMLDKMVDGLATSWVNSSNYKVVLLGLDILSALVTRLQDRFKAQIGTVLPSLIDRLGDSKDSVREQDQALLLKIMEQAASPQYVWDRILGGFKHKNFRTREGICLCLIATLNASGAQSLTLSKIVPHICNLLGDPNSQVRDAAINSLVEIYRHVGERVRADLSKKGLPQSRLNIIFTKFDEVQKSGTMIQGAGDKHFDDDDSVDGNRPSSASSSTSSKAPSLSRKCGTGTARRVGAVALVAKTPATKEGAGAIDEEDFIKAFEDVPTVQIYSSRDFEESINKIREILSDDKHDWEQRVAALKKIRSLLLAGAAEYDTFFQHLRLLDGAFKLSAKDLRSQVVREACITLGHLSSVLGNKFDHGAEAIMPTIFNLIPNSAKIMATSGVVAVRLIIRHTHIPRLIPIITSNCFSKSVAVRRRCFEFLDLVLQEWQTHSLERHVSVLAETIKKGIHDADSEARIKARKCYWSFHNHFSREAEHLFNSLESSYQKALQSHLKNSDSIVSLPQSDRSSSSSQESLNRPLSTKRSPTGSTTSRASGISVKSASTSGSLQRSRSDIDVNAAASAKSKVTSSGSDSPFSSAAALPPGSYASLGRIRTRRQSSGSTSSITSTPADTRGRSRAKVVSQSQPGSRSSSPGKLLGSAYGGLSSGTTRGHPVPTPSSSTDKRSKVPRSQGCSRETSPSRIALERFGLGQPGRLPASMNAMRVLSTSTDLETAVADALKKPVRRRYEPYGMYSDDDANSDASSACSERSYGSRNGGIPHYLRQTEDVAEVLNHCASSNWSERKEGLIGLQNLLKSQRTLSRVELKRLCEIFTRMFADPHSKRVFSMFLETLVDFIIIHKDDLQDWLFVLLTQLLKKMGADLLGSVQAKVQKALDVTRDSFPFDQQFNILMRFIVDQTQTPNLKVKVAILKYIESLARQMDPTDFVNSSEAKLAVSKIITWTTEPKSSDVRKAAQIVLISLFELNTPEFTMLLGALPKTFQDGATRLLHNHLKNSSNTNVGSPSNTVGRTPSRHPSSRTSPLTSPTNCSHGGLSPSMLDYDTENLNSDEIYSSLRGVTEAIEKFSFRSQEDLNEPIKRDGKKDSDIVSRDDGIASPATDVRGSSDVVEGGRMALDNKTSLLNTQPPRAFSGPRAREYNPYPYSDTISAYDKTALKEAVFDDDMDQLRDVPIDHSDLVADLLKELSNHNERVEERKGALLELLKITREDNLGVWEEHFKTILLLLLETLGDKDHSIRALALRVLREILRNQPARFKNYAELTIMKTLEAHKDSHKEVVRAAEEAASTLASSIHPEQCIKVLCPIIQTADYPINLAAIKMQTKVIERISKESLHQLLQDIIPGLLQGYDNTESSVRKASVFCLVAIYSVIGEELKPHLAQLTGSKMKLLNLYIKRAQTTNSNSSSSSDVSTHS</sequence>
<comment type="subcellular location">
    <subcellularLocation>
        <location evidence="4">Chromosome</location>
        <location evidence="4">Centromere</location>
        <location evidence="4">Kinetochore</location>
    </subcellularLocation>
    <subcellularLocation>
        <location evidence="2">Cytoplasm</location>
        <location evidence="2">Cytoskeleton</location>
        <location evidence="2">Microtubule organizing center</location>
        <location evidence="2">Centrosome</location>
    </subcellularLocation>
    <subcellularLocation>
        <location evidence="1">Cytoplasm</location>
        <location evidence="1">Cytoskeleton</location>
        <location evidence="1">Spindle</location>
    </subcellularLocation>
    <subcellularLocation>
        <location evidence="3">Golgi apparatus</location>
        <location evidence="3">trans-Golgi network</location>
    </subcellularLocation>
</comment>
<dbReference type="GO" id="GO:0000776">
    <property type="term" value="C:kinetochore"/>
    <property type="evidence" value="ECO:0007669"/>
    <property type="project" value="UniProtKB-KW"/>
</dbReference>